<keyword evidence="2" id="KW-1185">Reference proteome</keyword>
<protein>
    <submittedName>
        <fullName evidence="1">Isoleucyl-tRNA synthetase</fullName>
    </submittedName>
</protein>
<reference evidence="1 2" key="1">
    <citation type="submission" date="2012-09" db="EMBL/GenBank/DDBJ databases">
        <title>Genome Sequence of alkane-degrading Bacterium Alcanivorax sp. 19-m-6.</title>
        <authorList>
            <person name="Lai Q."/>
            <person name="Shao Z."/>
        </authorList>
    </citation>
    <scope>NUCLEOTIDE SEQUENCE [LARGE SCALE GENOMIC DNA]</scope>
    <source>
        <strain evidence="1 2">19-m-6</strain>
    </source>
</reference>
<accession>A0A095SFI5</accession>
<keyword evidence="1" id="KW-0030">Aminoacyl-tRNA synthetase</keyword>
<dbReference type="NCBIfam" id="NF033691">
    <property type="entry name" value="immunity_MafI"/>
    <property type="match status" value="1"/>
</dbReference>
<dbReference type="PATRIC" id="fig|1177154.3.peg.3352"/>
<sequence length="96" mass="10844">MEGKMKNEYRKIESTLELLLMALSDSFSECESIEVQEFIDAGEYGIALQTLIDIIEEESKSISKEALLLAKKAGECMNMDSNTIEKRVSRYVKKTG</sequence>
<name>A0A095SFI5_9GAMM</name>
<proteinExistence type="predicted"/>
<comment type="caution">
    <text evidence="1">The sequence shown here is derived from an EMBL/GenBank/DDBJ whole genome shotgun (WGS) entry which is preliminary data.</text>
</comment>
<organism evidence="1 2">
    <name type="scientific">Alcanivorax nanhaiticus</name>
    <dbReference type="NCBI Taxonomy" id="1177154"/>
    <lineage>
        <taxon>Bacteria</taxon>
        <taxon>Pseudomonadati</taxon>
        <taxon>Pseudomonadota</taxon>
        <taxon>Gammaproteobacteria</taxon>
        <taxon>Oceanospirillales</taxon>
        <taxon>Alcanivoracaceae</taxon>
        <taxon>Alcanivorax</taxon>
    </lineage>
</organism>
<dbReference type="InterPro" id="IPR047880">
    <property type="entry name" value="MafI-like"/>
</dbReference>
<keyword evidence="1" id="KW-0436">Ligase</keyword>
<evidence type="ECO:0000313" key="2">
    <source>
        <dbReference type="Proteomes" id="UP000029444"/>
    </source>
</evidence>
<dbReference type="EMBL" id="ARXV01000018">
    <property type="protein sequence ID" value="KGD63327.1"/>
    <property type="molecule type" value="Genomic_DNA"/>
</dbReference>
<dbReference type="Proteomes" id="UP000029444">
    <property type="component" value="Unassembled WGS sequence"/>
</dbReference>
<evidence type="ECO:0000313" key="1">
    <source>
        <dbReference type="EMBL" id="KGD63327.1"/>
    </source>
</evidence>
<dbReference type="GO" id="GO:0004812">
    <property type="term" value="F:aminoacyl-tRNA ligase activity"/>
    <property type="evidence" value="ECO:0007669"/>
    <property type="project" value="UniProtKB-KW"/>
</dbReference>
<dbReference type="AlphaFoldDB" id="A0A095SFI5"/>
<gene>
    <name evidence="1" type="ORF">Y5S_03313</name>
</gene>